<evidence type="ECO:0000259" key="2">
    <source>
        <dbReference type="Pfam" id="PF19878"/>
    </source>
</evidence>
<accession>A0A8J3ZLY2</accession>
<name>A0A8J3ZLY2_9ACTN</name>
<dbReference type="RefSeq" id="WP_204012979.1">
    <property type="nucleotide sequence ID" value="NZ_BOPG01000116.1"/>
</dbReference>
<proteinExistence type="predicted"/>
<dbReference type="AlphaFoldDB" id="A0A8J3ZLY2"/>
<gene>
    <name evidence="3" type="ORF">Vau01_119410</name>
</gene>
<protein>
    <recommendedName>
        <fullName evidence="2">DUF6351 domain-containing protein</fullName>
    </recommendedName>
</protein>
<feature type="signal peptide" evidence="1">
    <location>
        <begin position="1"/>
        <end position="25"/>
    </location>
</feature>
<feature type="chain" id="PRO_5038612483" description="DUF6351 domain-containing protein" evidence="1">
    <location>
        <begin position="26"/>
        <end position="753"/>
    </location>
</feature>
<evidence type="ECO:0000256" key="1">
    <source>
        <dbReference type="SAM" id="SignalP"/>
    </source>
</evidence>
<dbReference type="EMBL" id="BOPG01000116">
    <property type="protein sequence ID" value="GIJ64425.1"/>
    <property type="molecule type" value="Genomic_DNA"/>
</dbReference>
<feature type="domain" description="DUF6351" evidence="2">
    <location>
        <begin position="41"/>
        <end position="728"/>
    </location>
</feature>
<dbReference type="Pfam" id="PF19878">
    <property type="entry name" value="DUF6351"/>
    <property type="match status" value="1"/>
</dbReference>
<sequence length="753" mass="81613">MKSPLTALMAAATCAVITLTPTVAAAAPGPAASSSRKLQMLVLSNRADLISGGNALVEAQLPPGADASRLRVLLATDHGQRNVSEAFARRANGRILGLLERLPIGRSHLIAAIAGTRQGNDTTRITITNHPNGGPVFSGPQVAPWVCTTQTNGLGPAQDPQCNAPPSHQFFYRRTSGEFARYDPAAPPTDVATTTTDQGATVPYVFREETGTQNRGIYRIAVLFDPTRPWTAWDAQNGWNHKLFYPFGANCNTYHTQGLAQNVQIDRALSRGFMVATSSLNVLGGNCNSIVSAESVMMLKEHITERYGEIRYTFAQGLSGGSIQQHEIANAYPGLLDGIQPNASYEDMWSGALVEVEDCHLMRRVFSTVSPTLWTDPAQRAAAQGNAEPVAPTDRTACEAWDSSFGNFQDPAFTQPPPGVPLPPFLQSCFPTPLTPEQQAQLYHPVTNPAGCRSTYQDFLVAVFGQRPQRLWTPAERAAGFGFAKLPFDNVGVQYGLRALQAGTITPEQFVNLNENVGGVDIDHNFVPRRNVADPGAVQTAYRSSITQDARQLDNVAIIDLRANNNLNDIHTAFHSHAMRERLRNANGHANNQIIWTFPGPSLAPPAPIADQAFLLMDRWLAAVEADHSNAPRSVKIQRHKPADAVDACFINGAKETNPNTCRATFPFAGDPRMAAGAPLSNDVLKCQLKPLNPRDYSVAFTAQQWTRLRQAFPHGVCDYRKPGADRVPSVPWLTYQNGPGGQPLGLAPVSRS</sequence>
<keyword evidence="4" id="KW-1185">Reference proteome</keyword>
<reference evidence="3" key="1">
    <citation type="submission" date="2021-01" db="EMBL/GenBank/DDBJ databases">
        <title>Whole genome shotgun sequence of Virgisporangium aurantiacum NBRC 16421.</title>
        <authorList>
            <person name="Komaki H."/>
            <person name="Tamura T."/>
        </authorList>
    </citation>
    <scope>NUCLEOTIDE SEQUENCE</scope>
    <source>
        <strain evidence="3">NBRC 16421</strain>
    </source>
</reference>
<dbReference type="InterPro" id="IPR045556">
    <property type="entry name" value="DUF6351"/>
</dbReference>
<comment type="caution">
    <text evidence="3">The sequence shown here is derived from an EMBL/GenBank/DDBJ whole genome shotgun (WGS) entry which is preliminary data.</text>
</comment>
<dbReference type="Proteomes" id="UP000612585">
    <property type="component" value="Unassembled WGS sequence"/>
</dbReference>
<keyword evidence="1" id="KW-0732">Signal</keyword>
<organism evidence="3 4">
    <name type="scientific">Virgisporangium aurantiacum</name>
    <dbReference type="NCBI Taxonomy" id="175570"/>
    <lineage>
        <taxon>Bacteria</taxon>
        <taxon>Bacillati</taxon>
        <taxon>Actinomycetota</taxon>
        <taxon>Actinomycetes</taxon>
        <taxon>Micromonosporales</taxon>
        <taxon>Micromonosporaceae</taxon>
        <taxon>Virgisporangium</taxon>
    </lineage>
</organism>
<evidence type="ECO:0000313" key="4">
    <source>
        <dbReference type="Proteomes" id="UP000612585"/>
    </source>
</evidence>
<evidence type="ECO:0000313" key="3">
    <source>
        <dbReference type="EMBL" id="GIJ64425.1"/>
    </source>
</evidence>